<keyword evidence="3" id="KW-1185">Reference proteome</keyword>
<protein>
    <submittedName>
        <fullName evidence="2">Uncharacterized protein</fullName>
    </submittedName>
</protein>
<dbReference type="Proteomes" id="UP001187415">
    <property type="component" value="Unassembled WGS sequence"/>
</dbReference>
<reference evidence="2" key="1">
    <citation type="submission" date="2023-07" db="EMBL/GenBank/DDBJ databases">
        <title>Chromosome-level Genome Assembly of Striped Snakehead (Channa striata).</title>
        <authorList>
            <person name="Liu H."/>
        </authorList>
    </citation>
    <scope>NUCLEOTIDE SEQUENCE</scope>
    <source>
        <strain evidence="2">Gz</strain>
        <tissue evidence="2">Muscle</tissue>
    </source>
</reference>
<dbReference type="EMBL" id="JAUPFM010000005">
    <property type="protein sequence ID" value="KAK2851506.1"/>
    <property type="molecule type" value="Genomic_DNA"/>
</dbReference>
<sequence>MGVRRKVDSSPRPAPPPVTKRPGLCLCKNMIGWLVDVGGAKGVPECIVISRSAVLSRLQLEYFTAKAGLCSKPSNTLHLHY</sequence>
<gene>
    <name evidence="2" type="ORF">Q5P01_007782</name>
</gene>
<evidence type="ECO:0000256" key="1">
    <source>
        <dbReference type="SAM" id="MobiDB-lite"/>
    </source>
</evidence>
<accession>A0AA88NCQ6</accession>
<evidence type="ECO:0000313" key="2">
    <source>
        <dbReference type="EMBL" id="KAK2851506.1"/>
    </source>
</evidence>
<comment type="caution">
    <text evidence="2">The sequence shown here is derived from an EMBL/GenBank/DDBJ whole genome shotgun (WGS) entry which is preliminary data.</text>
</comment>
<name>A0AA88NCQ6_CHASR</name>
<feature type="region of interest" description="Disordered" evidence="1">
    <location>
        <begin position="1"/>
        <end position="20"/>
    </location>
</feature>
<proteinExistence type="predicted"/>
<evidence type="ECO:0000313" key="3">
    <source>
        <dbReference type="Proteomes" id="UP001187415"/>
    </source>
</evidence>
<organism evidence="2 3">
    <name type="scientific">Channa striata</name>
    <name type="common">Snakehead murrel</name>
    <name type="synonym">Ophicephalus striatus</name>
    <dbReference type="NCBI Taxonomy" id="64152"/>
    <lineage>
        <taxon>Eukaryota</taxon>
        <taxon>Metazoa</taxon>
        <taxon>Chordata</taxon>
        <taxon>Craniata</taxon>
        <taxon>Vertebrata</taxon>
        <taxon>Euteleostomi</taxon>
        <taxon>Actinopterygii</taxon>
        <taxon>Neopterygii</taxon>
        <taxon>Teleostei</taxon>
        <taxon>Neoteleostei</taxon>
        <taxon>Acanthomorphata</taxon>
        <taxon>Anabantaria</taxon>
        <taxon>Anabantiformes</taxon>
        <taxon>Channoidei</taxon>
        <taxon>Channidae</taxon>
        <taxon>Channa</taxon>
    </lineage>
</organism>
<dbReference type="AlphaFoldDB" id="A0AA88NCQ6"/>